<keyword evidence="3" id="KW-1185">Reference proteome</keyword>
<evidence type="ECO:0000256" key="1">
    <source>
        <dbReference type="SAM" id="Phobius"/>
    </source>
</evidence>
<keyword evidence="1" id="KW-0472">Membrane</keyword>
<gene>
    <name evidence="2" type="ORF">E2C01_008022</name>
</gene>
<accession>A0A5B7CZP1</accession>
<comment type="caution">
    <text evidence="2">The sequence shown here is derived from an EMBL/GenBank/DDBJ whole genome shotgun (WGS) entry which is preliminary data.</text>
</comment>
<keyword evidence="1" id="KW-1133">Transmembrane helix</keyword>
<evidence type="ECO:0000313" key="2">
    <source>
        <dbReference type="EMBL" id="MPC15237.1"/>
    </source>
</evidence>
<feature type="transmembrane region" description="Helical" evidence="1">
    <location>
        <begin position="97"/>
        <end position="119"/>
    </location>
</feature>
<dbReference type="EMBL" id="VSRR010000410">
    <property type="protein sequence ID" value="MPC15237.1"/>
    <property type="molecule type" value="Genomic_DNA"/>
</dbReference>
<dbReference type="AlphaFoldDB" id="A0A5B7CZP1"/>
<dbReference type="Proteomes" id="UP000324222">
    <property type="component" value="Unassembled WGS sequence"/>
</dbReference>
<name>A0A5B7CZP1_PORTR</name>
<reference evidence="2 3" key="1">
    <citation type="submission" date="2019-05" db="EMBL/GenBank/DDBJ databases">
        <title>Another draft genome of Portunus trituberculatus and its Hox gene families provides insights of decapod evolution.</title>
        <authorList>
            <person name="Jeong J.-H."/>
            <person name="Song I."/>
            <person name="Kim S."/>
            <person name="Choi T."/>
            <person name="Kim D."/>
            <person name="Ryu S."/>
            <person name="Kim W."/>
        </authorList>
    </citation>
    <scope>NUCLEOTIDE SEQUENCE [LARGE SCALE GENOMIC DNA]</scope>
    <source>
        <tissue evidence="2">Muscle</tissue>
    </source>
</reference>
<organism evidence="2 3">
    <name type="scientific">Portunus trituberculatus</name>
    <name type="common">Swimming crab</name>
    <name type="synonym">Neptunus trituberculatus</name>
    <dbReference type="NCBI Taxonomy" id="210409"/>
    <lineage>
        <taxon>Eukaryota</taxon>
        <taxon>Metazoa</taxon>
        <taxon>Ecdysozoa</taxon>
        <taxon>Arthropoda</taxon>
        <taxon>Crustacea</taxon>
        <taxon>Multicrustacea</taxon>
        <taxon>Malacostraca</taxon>
        <taxon>Eumalacostraca</taxon>
        <taxon>Eucarida</taxon>
        <taxon>Decapoda</taxon>
        <taxon>Pleocyemata</taxon>
        <taxon>Brachyura</taxon>
        <taxon>Eubrachyura</taxon>
        <taxon>Portunoidea</taxon>
        <taxon>Portunidae</taxon>
        <taxon>Portuninae</taxon>
        <taxon>Portunus</taxon>
    </lineage>
</organism>
<proteinExistence type="predicted"/>
<protein>
    <submittedName>
        <fullName evidence="2">Uncharacterized protein</fullName>
    </submittedName>
</protein>
<sequence>MTLRRNGRWWSNCAGAGSGNIVGHGGGCGSSMDWLHLMNLDVGQLRDHRPYLLSSRPMWVAATSTPALYARLGFHITWAPLSTAVELDVAKRSASTAIVVVVVVVVVVVAAAVVVVVVVEAVVVEAVEVVEAVWIVVVAPG</sequence>
<keyword evidence="1" id="KW-0812">Transmembrane</keyword>
<evidence type="ECO:0000313" key="3">
    <source>
        <dbReference type="Proteomes" id="UP000324222"/>
    </source>
</evidence>